<dbReference type="Proteomes" id="UP000235703">
    <property type="component" value="Unassembled WGS sequence"/>
</dbReference>
<dbReference type="EMBL" id="PNFZ01000002">
    <property type="protein sequence ID" value="PMB98911.1"/>
    <property type="molecule type" value="Genomic_DNA"/>
</dbReference>
<dbReference type="Pfam" id="PF00497">
    <property type="entry name" value="SBP_bac_3"/>
    <property type="match status" value="1"/>
</dbReference>
<protein>
    <submittedName>
        <fullName evidence="3">ABC transporter substrate-binding protein</fullName>
    </submittedName>
</protein>
<dbReference type="InterPro" id="IPR001638">
    <property type="entry name" value="Solute-binding_3/MltF_N"/>
</dbReference>
<sequence length="189" mass="19994">MGNHSGRRAVASHSSQRVPLDRQHPLAHCSGRGLRTAALLAVTLLLTACSMSIPADPDGTLERVTDGQLRVGVSHNPPWTDTTGGGTPSGTEPELIADFAAAHDAEVVWETGGEEQLMKQLRDGQLDVVIGGLTDKSPWTTHAALTTSYVEATGNDGTTEKHVLAVPMGENAFMVALERHALAHAEAHR</sequence>
<evidence type="ECO:0000313" key="3">
    <source>
        <dbReference type="EMBL" id="PMB98911.1"/>
    </source>
</evidence>
<reference evidence="3 4" key="1">
    <citation type="submission" date="2017-09" db="EMBL/GenBank/DDBJ databases">
        <title>Bacterial strain isolated from the female urinary microbiota.</title>
        <authorList>
            <person name="Thomas-White K."/>
            <person name="Kumar N."/>
            <person name="Forster S."/>
            <person name="Putonti C."/>
            <person name="Lawley T."/>
            <person name="Wolfe A.J."/>
        </authorList>
    </citation>
    <scope>NUCLEOTIDE SEQUENCE [LARGE SCALE GENOMIC DNA]</scope>
    <source>
        <strain evidence="3 4">UMB0680</strain>
    </source>
</reference>
<feature type="domain" description="Solute-binding protein family 3/N-terminal" evidence="2">
    <location>
        <begin position="69"/>
        <end position="152"/>
    </location>
</feature>
<feature type="region of interest" description="Disordered" evidence="1">
    <location>
        <begin position="1"/>
        <end position="24"/>
    </location>
</feature>
<proteinExistence type="predicted"/>
<name>A0A2N6PJP4_9MICO</name>
<dbReference type="AlphaFoldDB" id="A0A2N6PJP4"/>
<keyword evidence="4" id="KW-1185">Reference proteome</keyword>
<evidence type="ECO:0000256" key="1">
    <source>
        <dbReference type="SAM" id="MobiDB-lite"/>
    </source>
</evidence>
<gene>
    <name evidence="3" type="ORF">CJ198_06395</name>
</gene>
<dbReference type="Gene3D" id="3.40.190.10">
    <property type="entry name" value="Periplasmic binding protein-like II"/>
    <property type="match status" value="1"/>
</dbReference>
<comment type="caution">
    <text evidence="3">The sequence shown here is derived from an EMBL/GenBank/DDBJ whole genome shotgun (WGS) entry which is preliminary data.</text>
</comment>
<organism evidence="3 4">
    <name type="scientific">Brevibacterium luteolum</name>
    <dbReference type="NCBI Taxonomy" id="199591"/>
    <lineage>
        <taxon>Bacteria</taxon>
        <taxon>Bacillati</taxon>
        <taxon>Actinomycetota</taxon>
        <taxon>Actinomycetes</taxon>
        <taxon>Micrococcales</taxon>
        <taxon>Brevibacteriaceae</taxon>
        <taxon>Brevibacterium</taxon>
    </lineage>
</organism>
<dbReference type="SUPFAM" id="SSF53850">
    <property type="entry name" value="Periplasmic binding protein-like II"/>
    <property type="match status" value="1"/>
</dbReference>
<evidence type="ECO:0000313" key="4">
    <source>
        <dbReference type="Proteomes" id="UP000235703"/>
    </source>
</evidence>
<dbReference type="OrthoDB" id="6150901at2"/>
<accession>A0A2N6PJP4</accession>
<evidence type="ECO:0000259" key="2">
    <source>
        <dbReference type="Pfam" id="PF00497"/>
    </source>
</evidence>